<accession>A0A7C8RBJ4</accession>
<evidence type="ECO:0000256" key="1">
    <source>
        <dbReference type="SAM" id="MobiDB-lite"/>
    </source>
</evidence>
<protein>
    <submittedName>
        <fullName evidence="2">Uncharacterized protein</fullName>
    </submittedName>
</protein>
<name>A0A7C8RBJ4_ORBOL</name>
<dbReference type="AlphaFoldDB" id="A0A7C8RBJ4"/>
<dbReference type="OrthoDB" id="5418867at2759"/>
<feature type="region of interest" description="Disordered" evidence="1">
    <location>
        <begin position="71"/>
        <end position="119"/>
    </location>
</feature>
<proteinExistence type="predicted"/>
<evidence type="ECO:0000313" key="2">
    <source>
        <dbReference type="EMBL" id="KAF3280193.1"/>
    </source>
</evidence>
<feature type="compositionally biased region" description="Basic and acidic residues" evidence="1">
    <location>
        <begin position="98"/>
        <end position="116"/>
    </location>
</feature>
<dbReference type="Proteomes" id="UP000474640">
    <property type="component" value="Unassembled WGS sequence"/>
</dbReference>
<sequence>MRWDSTADAQVNCAAAPLNLERLYANTPHQLFMAVLKVHSPKLNHEAIAKLMGNGCTAKAVSHRISKLRSLGGDVGSNSTSSVPNTPTKATPTKRKRSEREDILTIKKEHVERSLESDAGSETYNIDAVATGSPKKRRRQQKVPITPAVTVSFASTNPDVDHQSPLTTASFYDSSEQQSPFTENVEFLHSFDPISLGEHFGTDTIPFEFC</sequence>
<dbReference type="EMBL" id="JAABOJ010000019">
    <property type="protein sequence ID" value="KAF3280193.1"/>
    <property type="molecule type" value="Genomic_DNA"/>
</dbReference>
<gene>
    <name evidence="2" type="ORF">TWF970_002945</name>
</gene>
<dbReference type="OMA" id="LYIRSMA"/>
<comment type="caution">
    <text evidence="2">The sequence shown here is derived from an EMBL/GenBank/DDBJ whole genome shotgun (WGS) entry which is preliminary data.</text>
</comment>
<reference evidence="2 3" key="1">
    <citation type="submission" date="2020-01" db="EMBL/GenBank/DDBJ databases">
        <authorList>
            <person name="Palmer J.M."/>
        </authorList>
    </citation>
    <scope>NUCLEOTIDE SEQUENCE [LARGE SCALE GENOMIC DNA]</scope>
    <source>
        <strain evidence="2 3">TWF970</strain>
    </source>
</reference>
<evidence type="ECO:0000313" key="3">
    <source>
        <dbReference type="Proteomes" id="UP000474640"/>
    </source>
</evidence>
<organism evidence="2 3">
    <name type="scientific">Orbilia oligospora</name>
    <name type="common">Nematode-trapping fungus</name>
    <name type="synonym">Arthrobotrys oligospora</name>
    <dbReference type="NCBI Taxonomy" id="2813651"/>
    <lineage>
        <taxon>Eukaryota</taxon>
        <taxon>Fungi</taxon>
        <taxon>Dikarya</taxon>
        <taxon>Ascomycota</taxon>
        <taxon>Pezizomycotina</taxon>
        <taxon>Orbiliomycetes</taxon>
        <taxon>Orbiliales</taxon>
        <taxon>Orbiliaceae</taxon>
        <taxon>Orbilia</taxon>
    </lineage>
</organism>
<feature type="compositionally biased region" description="Low complexity" evidence="1">
    <location>
        <begin position="77"/>
        <end position="91"/>
    </location>
</feature>